<keyword evidence="1" id="KW-0812">Transmembrane</keyword>
<dbReference type="EMBL" id="AMGO01000052">
    <property type="protein sequence ID" value="EKE43614.1"/>
    <property type="molecule type" value="Genomic_DNA"/>
</dbReference>
<proteinExistence type="predicted"/>
<feature type="transmembrane region" description="Helical" evidence="1">
    <location>
        <begin position="21"/>
        <end position="39"/>
    </location>
</feature>
<evidence type="ECO:0000313" key="2">
    <source>
        <dbReference type="EMBL" id="EKE43614.1"/>
    </source>
</evidence>
<keyword evidence="3" id="KW-1185">Reference proteome</keyword>
<dbReference type="RefSeq" id="WP_007427498.1">
    <property type="nucleotide sequence ID" value="NZ_AMGO01000052.1"/>
</dbReference>
<gene>
    <name evidence="2" type="ORF">OCGS_2346</name>
</gene>
<accession>K2HL60</accession>
<evidence type="ECO:0000256" key="1">
    <source>
        <dbReference type="SAM" id="Phobius"/>
    </source>
</evidence>
<keyword evidence="1" id="KW-0472">Membrane</keyword>
<dbReference type="STRING" id="1231392.OCGS_2346"/>
<reference evidence="2 3" key="1">
    <citation type="journal article" date="2012" name="J. Bacteriol.">
        <title>Draft Genome Sequence of Oceaniovalibus guishaninsula JLT2003T.</title>
        <authorList>
            <person name="Tang K."/>
            <person name="Liu K."/>
            <person name="Jiao N."/>
        </authorList>
    </citation>
    <scope>NUCLEOTIDE SEQUENCE [LARGE SCALE GENOMIC DNA]</scope>
    <source>
        <strain evidence="2 3">JLT2003</strain>
    </source>
</reference>
<protein>
    <submittedName>
        <fullName evidence="2">Uncharacterized protein</fullName>
    </submittedName>
</protein>
<keyword evidence="1" id="KW-1133">Transmembrane helix</keyword>
<dbReference type="Proteomes" id="UP000006765">
    <property type="component" value="Unassembled WGS sequence"/>
</dbReference>
<sequence>MIGLGARRGGFGLLCRLAVDPLLSVGGLAAALALWGYLLHP</sequence>
<evidence type="ECO:0000313" key="3">
    <source>
        <dbReference type="Proteomes" id="UP000006765"/>
    </source>
</evidence>
<comment type="caution">
    <text evidence="2">The sequence shown here is derived from an EMBL/GenBank/DDBJ whole genome shotgun (WGS) entry which is preliminary data.</text>
</comment>
<name>K2HL60_9RHOB</name>
<organism evidence="2 3">
    <name type="scientific">Oceaniovalibus guishaninsula JLT2003</name>
    <dbReference type="NCBI Taxonomy" id="1231392"/>
    <lineage>
        <taxon>Bacteria</taxon>
        <taxon>Pseudomonadati</taxon>
        <taxon>Pseudomonadota</taxon>
        <taxon>Alphaproteobacteria</taxon>
        <taxon>Rhodobacterales</taxon>
        <taxon>Roseobacteraceae</taxon>
        <taxon>Oceaniovalibus</taxon>
    </lineage>
</organism>
<dbReference type="AlphaFoldDB" id="K2HL60"/>